<evidence type="ECO:0000313" key="2">
    <source>
        <dbReference type="Proteomes" id="UP000321222"/>
    </source>
</evidence>
<proteinExistence type="predicted"/>
<organism evidence="1 2">
    <name type="scientific">Flavobacterium alkalisoli</name>
    <dbReference type="NCBI Taxonomy" id="2602769"/>
    <lineage>
        <taxon>Bacteria</taxon>
        <taxon>Pseudomonadati</taxon>
        <taxon>Bacteroidota</taxon>
        <taxon>Flavobacteriia</taxon>
        <taxon>Flavobacteriales</taxon>
        <taxon>Flavobacteriaceae</taxon>
        <taxon>Flavobacterium</taxon>
    </lineage>
</organism>
<evidence type="ECO:0000313" key="1">
    <source>
        <dbReference type="EMBL" id="QEE50100.1"/>
    </source>
</evidence>
<dbReference type="Proteomes" id="UP000321222">
    <property type="component" value="Chromosome"/>
</dbReference>
<dbReference type="OrthoDB" id="1320683at2"/>
<dbReference type="AlphaFoldDB" id="A0A5B9FSU8"/>
<reference evidence="1 2" key="1">
    <citation type="submission" date="2019-08" db="EMBL/GenBank/DDBJ databases">
        <title>Flavobacterium alkalisoli sp. nov., isolated from rhizosphere soil of Suaeda salsa.</title>
        <authorList>
            <person name="Sun J.-Q."/>
            <person name="Xu L."/>
        </authorList>
    </citation>
    <scope>NUCLEOTIDE SEQUENCE [LARGE SCALE GENOMIC DNA]</scope>
    <source>
        <strain evidence="1 2">XS-5</strain>
    </source>
</reference>
<sequence length="369" mass="43073">MKKHLTLLLLLVSVCFYGQESVELEGFYKVNGRENLFFPLQNNLVQVPLIANLKNNKLPDGFVNTSLVKLKGKIIEQRSFFESYFTKYTIEVDEIVSVKNNQLLEDYLKKHQVYITELKEGEERLEYFEEEGYYTGPFEGHTFVWIKHGEYKGEGWAFFDEDVKQSVIVEGIMGLGIKSSFNKGIYLKVKGIRTYGKRYGHYGGRESQVNISSVTEIDADKSLWEFIERKIKEKGFYIYKKQKLTFPNILQEGQTYTFKSLAVCDCMLEAKRTGGYIDYTFTEKKGTAIKSQFSGRLIAKPWTYDMEQYDALGANYQVTYESVETESRVYDYSKFTVQVYREKYEDGSIWIAIEDYINDREFGLTEVKN</sequence>
<keyword evidence="2" id="KW-1185">Reference proteome</keyword>
<dbReference type="RefSeq" id="WP_147583588.1">
    <property type="nucleotide sequence ID" value="NZ_CP042831.1"/>
</dbReference>
<dbReference type="EMBL" id="CP042831">
    <property type="protein sequence ID" value="QEE50100.1"/>
    <property type="molecule type" value="Genomic_DNA"/>
</dbReference>
<protein>
    <submittedName>
        <fullName evidence="1">Uncharacterized protein</fullName>
    </submittedName>
</protein>
<gene>
    <name evidence="1" type="ORF">FUA48_11070</name>
</gene>
<dbReference type="KEGG" id="fak:FUA48_11070"/>
<accession>A0A5B9FSU8</accession>
<name>A0A5B9FSU8_9FLAO</name>